<dbReference type="InterPro" id="IPR015797">
    <property type="entry name" value="NUDIX_hydrolase-like_dom_sf"/>
</dbReference>
<feature type="domain" description="Nudix hydrolase" evidence="3">
    <location>
        <begin position="3"/>
        <end position="145"/>
    </location>
</feature>
<comment type="caution">
    <text evidence="4">The sequence shown here is derived from an EMBL/GenBank/DDBJ whole genome shotgun (WGS) entry which is preliminary data.</text>
</comment>
<evidence type="ECO:0000259" key="3">
    <source>
        <dbReference type="PROSITE" id="PS51462"/>
    </source>
</evidence>
<evidence type="ECO:0000256" key="1">
    <source>
        <dbReference type="ARBA" id="ARBA00001946"/>
    </source>
</evidence>
<dbReference type="Proteomes" id="UP001165302">
    <property type="component" value="Unassembled WGS sequence"/>
</dbReference>
<dbReference type="PROSITE" id="PS51462">
    <property type="entry name" value="NUDIX"/>
    <property type="match status" value="1"/>
</dbReference>
<sequence>MFPFNVRVYGILRTEANEILITDERTQSVSFTKFPGGGLEYGEGLIDALKREFLEECNLHIDVIRHIYTTDFYEKSSFNNSQIISVYYEVQPLEELKIELKLTPFEFDKNLEVDKIEVFRLVNMEKLKEEDLTFKTDKKALEVYFGLIKKKNLN</sequence>
<dbReference type="InterPro" id="IPR000086">
    <property type="entry name" value="NUDIX_hydrolase_dom"/>
</dbReference>
<comment type="cofactor">
    <cofactor evidence="1">
        <name>Mg(2+)</name>
        <dbReference type="ChEBI" id="CHEBI:18420"/>
    </cofactor>
</comment>
<dbReference type="PANTHER" id="PTHR43046:SF14">
    <property type="entry name" value="MUTT_NUDIX FAMILY PROTEIN"/>
    <property type="match status" value="1"/>
</dbReference>
<name>A0ABS7Z5J9_9SPHI</name>
<evidence type="ECO:0000313" key="5">
    <source>
        <dbReference type="Proteomes" id="UP001165302"/>
    </source>
</evidence>
<proteinExistence type="predicted"/>
<dbReference type="PROSITE" id="PS00893">
    <property type="entry name" value="NUDIX_BOX"/>
    <property type="match status" value="1"/>
</dbReference>
<dbReference type="Gene3D" id="3.90.79.10">
    <property type="entry name" value="Nucleoside Triphosphate Pyrophosphohydrolase"/>
    <property type="match status" value="1"/>
</dbReference>
<reference evidence="4" key="1">
    <citation type="submission" date="2020-10" db="EMBL/GenBank/DDBJ databases">
        <authorList>
            <person name="Lu T."/>
            <person name="Wang Q."/>
            <person name="Han X."/>
        </authorList>
    </citation>
    <scope>NUCLEOTIDE SEQUENCE</scope>
    <source>
        <strain evidence="4">WQ 366</strain>
    </source>
</reference>
<accession>A0ABS7Z5J9</accession>
<evidence type="ECO:0000256" key="2">
    <source>
        <dbReference type="ARBA" id="ARBA00022801"/>
    </source>
</evidence>
<gene>
    <name evidence="4" type="ORF">IPZ78_05850</name>
</gene>
<keyword evidence="2" id="KW-0378">Hydrolase</keyword>
<dbReference type="InterPro" id="IPR020084">
    <property type="entry name" value="NUDIX_hydrolase_CS"/>
</dbReference>
<dbReference type="RefSeq" id="WP_225552065.1">
    <property type="nucleotide sequence ID" value="NZ_JADEYP010000008.1"/>
</dbReference>
<dbReference type="EMBL" id="JADEYP010000008">
    <property type="protein sequence ID" value="MCA5004676.1"/>
    <property type="molecule type" value="Genomic_DNA"/>
</dbReference>
<dbReference type="Pfam" id="PF00293">
    <property type="entry name" value="NUDIX"/>
    <property type="match status" value="1"/>
</dbReference>
<dbReference type="SUPFAM" id="SSF55811">
    <property type="entry name" value="Nudix"/>
    <property type="match status" value="1"/>
</dbReference>
<evidence type="ECO:0000313" key="4">
    <source>
        <dbReference type="EMBL" id="MCA5004676.1"/>
    </source>
</evidence>
<dbReference type="PANTHER" id="PTHR43046">
    <property type="entry name" value="GDP-MANNOSE MANNOSYL HYDROLASE"/>
    <property type="match status" value="1"/>
</dbReference>
<organism evidence="4 5">
    <name type="scientific">Sphingobacterium bovistauri</name>
    <dbReference type="NCBI Taxonomy" id="2781959"/>
    <lineage>
        <taxon>Bacteria</taxon>
        <taxon>Pseudomonadati</taxon>
        <taxon>Bacteroidota</taxon>
        <taxon>Sphingobacteriia</taxon>
        <taxon>Sphingobacteriales</taxon>
        <taxon>Sphingobacteriaceae</taxon>
        <taxon>Sphingobacterium</taxon>
    </lineage>
</organism>
<keyword evidence="5" id="KW-1185">Reference proteome</keyword>
<protein>
    <submittedName>
        <fullName evidence="4">NUDIX domain-containing protein</fullName>
    </submittedName>
</protein>